<proteinExistence type="predicted"/>
<evidence type="ECO:0000313" key="2">
    <source>
        <dbReference type="Proteomes" id="UP000241797"/>
    </source>
</evidence>
<organism evidence="1 2">
    <name type="scientific">Staphylococcus phage phiSA_BS1</name>
    <dbReference type="NCBI Taxonomy" id="2126734"/>
    <lineage>
        <taxon>Viruses</taxon>
        <taxon>Duplodnaviria</taxon>
        <taxon>Heunggongvirae</taxon>
        <taxon>Uroviricota</taxon>
        <taxon>Caudoviricetes</taxon>
        <taxon>Herelleviridae</taxon>
        <taxon>Twortvirinae</taxon>
        <taxon>Baoshanvirus</taxon>
        <taxon>Baoshanvirus BS1</taxon>
    </lineage>
</organism>
<keyword evidence="2" id="KW-1185">Reference proteome</keyword>
<sequence length="339" mass="39375">MEFDKKKLKVKRFLTGEGKYLTVFNHSYTENGKKILLVSVKNEIDLDTLERPLTDEDFNFVFRIIQVKGYCATHCDHNDFYNYLGDVRDFEEGTKLAFDFIEENLKDKNMEESLHFINEVNKLSPFLTEWKDYIEQRDEIGGYPRVNTMNTSVKNSNKYVHYFKQGNNDGIIFYLYDEELDKKIPVTVVEGDLNTLSISLDTVYQFKIPKEVGDIEQWLSDCLLGAKSEYVHAKEKAEKGTQEKDRLPMIIAMLSSPIYIGGYIPTSSITVKNEGTLNIDLPMDYKIILKYTKETNKTTFKLTLNKADTILVNVVKSKEIKNIEDLRKYLHEVAEPLLM</sequence>
<dbReference type="RefSeq" id="YP_009799659.1">
    <property type="nucleotide sequence ID" value="NC_047945.1"/>
</dbReference>
<dbReference type="KEGG" id="vg:54990148"/>
<evidence type="ECO:0000313" key="1">
    <source>
        <dbReference type="EMBL" id="AVP40393.1"/>
    </source>
</evidence>
<accession>A0A2P1MXV1</accession>
<reference evidence="1 2" key="1">
    <citation type="submission" date="2018-03" db="EMBL/GenBank/DDBJ databases">
        <title>Isolation, the biological characteristics and genomics of two new strains of lysate Staphylococcus aureus phage.</title>
        <authorList>
            <person name="Jin X."/>
            <person name="Zhang C."/>
        </authorList>
    </citation>
    <scope>NUCLEOTIDE SEQUENCE [LARGE SCALE GENOMIC DNA]</scope>
</reference>
<dbReference type="EMBL" id="MH078572">
    <property type="protein sequence ID" value="AVP40393.1"/>
    <property type="molecule type" value="Genomic_DNA"/>
</dbReference>
<dbReference type="GeneID" id="54990148"/>
<name>A0A2P1MXV1_9CAUD</name>
<dbReference type="Proteomes" id="UP000241797">
    <property type="component" value="Segment"/>
</dbReference>
<protein>
    <submittedName>
        <fullName evidence="1">Uncharacterized protein</fullName>
    </submittedName>
</protein>